<dbReference type="PROSITE" id="PS00675">
    <property type="entry name" value="SIGMA54_INTERACT_1"/>
    <property type="match status" value="1"/>
</dbReference>
<dbReference type="PRINTS" id="PR01590">
    <property type="entry name" value="HTHFIS"/>
</dbReference>
<dbReference type="SMART" id="SM00382">
    <property type="entry name" value="AAA"/>
    <property type="match status" value="1"/>
</dbReference>
<evidence type="ECO:0000256" key="1">
    <source>
        <dbReference type="ARBA" id="ARBA00022741"/>
    </source>
</evidence>
<protein>
    <submittedName>
        <fullName evidence="9">Two component, sigma54 specific, transcriptional regulator, Fis family</fullName>
    </submittedName>
</protein>
<dbReference type="InterPro" id="IPR009057">
    <property type="entry name" value="Homeodomain-like_sf"/>
</dbReference>
<proteinExistence type="predicted"/>
<dbReference type="Gene3D" id="3.40.50.2300">
    <property type="match status" value="1"/>
</dbReference>
<dbReference type="FunFam" id="3.40.50.300:FF:000006">
    <property type="entry name" value="DNA-binding transcriptional regulator NtrC"/>
    <property type="match status" value="1"/>
</dbReference>
<dbReference type="InterPro" id="IPR025944">
    <property type="entry name" value="Sigma_54_int_dom_CS"/>
</dbReference>
<dbReference type="InterPro" id="IPR002197">
    <property type="entry name" value="HTH_Fis"/>
</dbReference>
<dbReference type="Pfam" id="PF02954">
    <property type="entry name" value="HTH_8"/>
    <property type="match status" value="1"/>
</dbReference>
<dbReference type="KEGG" id="acp:A2cp1_2499"/>
<dbReference type="Gene3D" id="1.10.10.60">
    <property type="entry name" value="Homeodomain-like"/>
    <property type="match status" value="1"/>
</dbReference>
<reference evidence="9" key="1">
    <citation type="submission" date="2009-01" db="EMBL/GenBank/DDBJ databases">
        <title>Complete sequence of Anaeromyxobacter dehalogenans 2CP-1.</title>
        <authorList>
            <consortium name="US DOE Joint Genome Institute"/>
            <person name="Lucas S."/>
            <person name="Copeland A."/>
            <person name="Lapidus A."/>
            <person name="Glavina del Rio T."/>
            <person name="Dalin E."/>
            <person name="Tice H."/>
            <person name="Bruce D."/>
            <person name="Goodwin L."/>
            <person name="Pitluck S."/>
            <person name="Saunders E."/>
            <person name="Brettin T."/>
            <person name="Detter J.C."/>
            <person name="Han C."/>
            <person name="Larimer F."/>
            <person name="Land M."/>
            <person name="Hauser L."/>
            <person name="Kyrpides N."/>
            <person name="Ovchinnikova G."/>
            <person name="Beliaev A.S."/>
            <person name="Richardson P."/>
        </authorList>
    </citation>
    <scope>NUCLEOTIDE SEQUENCE</scope>
    <source>
        <strain evidence="9">2CP-1</strain>
    </source>
</reference>
<dbReference type="SUPFAM" id="SSF46689">
    <property type="entry name" value="Homeodomain-like"/>
    <property type="match status" value="1"/>
</dbReference>
<evidence type="ECO:0000256" key="3">
    <source>
        <dbReference type="ARBA" id="ARBA00023015"/>
    </source>
</evidence>
<keyword evidence="2" id="KW-0067">ATP-binding</keyword>
<dbReference type="CDD" id="cd00009">
    <property type="entry name" value="AAA"/>
    <property type="match status" value="1"/>
</dbReference>
<dbReference type="PROSITE" id="PS00688">
    <property type="entry name" value="SIGMA54_INTERACT_3"/>
    <property type="match status" value="1"/>
</dbReference>
<feature type="domain" description="Response regulatory" evidence="8">
    <location>
        <begin position="3"/>
        <end position="115"/>
    </location>
</feature>
<dbReference type="PANTHER" id="PTHR32071">
    <property type="entry name" value="TRANSCRIPTIONAL REGULATORY PROTEIN"/>
    <property type="match status" value="1"/>
</dbReference>
<dbReference type="GO" id="GO:0006355">
    <property type="term" value="P:regulation of DNA-templated transcription"/>
    <property type="evidence" value="ECO:0007669"/>
    <property type="project" value="InterPro"/>
</dbReference>
<dbReference type="Pfam" id="PF00072">
    <property type="entry name" value="Response_reg"/>
    <property type="match status" value="1"/>
</dbReference>
<dbReference type="InterPro" id="IPR011006">
    <property type="entry name" value="CheY-like_superfamily"/>
</dbReference>
<keyword evidence="3" id="KW-0805">Transcription regulation</keyword>
<evidence type="ECO:0000256" key="2">
    <source>
        <dbReference type="ARBA" id="ARBA00022840"/>
    </source>
</evidence>
<dbReference type="SMART" id="SM00448">
    <property type="entry name" value="REC"/>
    <property type="match status" value="1"/>
</dbReference>
<dbReference type="HOGENOM" id="CLU_000445_0_6_7"/>
<dbReference type="SUPFAM" id="SSF52540">
    <property type="entry name" value="P-loop containing nucleoside triphosphate hydrolases"/>
    <property type="match status" value="1"/>
</dbReference>
<dbReference type="EMBL" id="CP001359">
    <property type="protein sequence ID" value="ACL65837.1"/>
    <property type="molecule type" value="Genomic_DNA"/>
</dbReference>
<evidence type="ECO:0000313" key="9">
    <source>
        <dbReference type="EMBL" id="ACL65837.1"/>
    </source>
</evidence>
<dbReference type="GO" id="GO:0000160">
    <property type="term" value="P:phosphorelay signal transduction system"/>
    <property type="evidence" value="ECO:0007669"/>
    <property type="project" value="InterPro"/>
</dbReference>
<dbReference type="Gene3D" id="1.10.8.60">
    <property type="match status" value="1"/>
</dbReference>
<dbReference type="GO" id="GO:0043565">
    <property type="term" value="F:sequence-specific DNA binding"/>
    <property type="evidence" value="ECO:0007669"/>
    <property type="project" value="InterPro"/>
</dbReference>
<sequence>MSRLLLVDDEPAVLYALKELARSNGHEPVTARSGAEALERLEGVDAVVTDYAMPEMDGLQLLQAIHERDASLPVVVLTAQGSERVAVRAMKAGAYEYVTKPFDIDEMTLVLDRALETRALRVQNRRLAVEKALGRSIVGDAPAMQRLLDAVARVAPKDVTVLVRGETGTGKELIASLLHAQSRRASGPLVRFNCAAIPAELAEAELFGHARGAFTGAVQARQGFFAQADGGTLVLDEVGELPLPLQAKLLRALQEGEIQPVGAGRVERVDVRLVAATHRDLAEEARAGRFREDLYYRLAVVELVVPPLREHREDIPALAKEFARRFGARFGVDDVRLSPPLLERLAAAEWPGNVRQLENQVARLVALSNGGELGPEALEAGAAPAAREPGVEAPPEGALTLHEHLDAVERNIIAKTLAATGGNQSETARRLGVSRGALIDRLKKYGFA</sequence>
<keyword evidence="4" id="KW-0238">DNA-binding</keyword>
<accession>B8JC97</accession>
<dbReference type="InterPro" id="IPR002078">
    <property type="entry name" value="Sigma_54_int"/>
</dbReference>
<dbReference type="PROSITE" id="PS50110">
    <property type="entry name" value="RESPONSE_REGULATORY"/>
    <property type="match status" value="1"/>
</dbReference>
<dbReference type="InterPro" id="IPR003593">
    <property type="entry name" value="AAA+_ATPase"/>
</dbReference>
<dbReference type="InterPro" id="IPR058031">
    <property type="entry name" value="AAA_lid_NorR"/>
</dbReference>
<dbReference type="InterPro" id="IPR027417">
    <property type="entry name" value="P-loop_NTPase"/>
</dbReference>
<dbReference type="PROSITE" id="PS00676">
    <property type="entry name" value="SIGMA54_INTERACT_2"/>
    <property type="match status" value="1"/>
</dbReference>
<keyword evidence="10" id="KW-1185">Reference proteome</keyword>
<dbReference type="GO" id="GO:0005524">
    <property type="term" value="F:ATP binding"/>
    <property type="evidence" value="ECO:0007669"/>
    <property type="project" value="UniProtKB-KW"/>
</dbReference>
<dbReference type="InterPro" id="IPR001789">
    <property type="entry name" value="Sig_transdc_resp-reg_receiver"/>
</dbReference>
<keyword evidence="5" id="KW-0804">Transcription</keyword>
<evidence type="ECO:0000256" key="6">
    <source>
        <dbReference type="PROSITE-ProRule" id="PRU00169"/>
    </source>
</evidence>
<keyword evidence="1" id="KW-0547">Nucleotide-binding</keyword>
<dbReference type="Proteomes" id="UP000007089">
    <property type="component" value="Chromosome"/>
</dbReference>
<dbReference type="PROSITE" id="PS50045">
    <property type="entry name" value="SIGMA54_INTERACT_4"/>
    <property type="match status" value="1"/>
</dbReference>
<gene>
    <name evidence="9" type="ordered locus">A2cp1_2499</name>
</gene>
<evidence type="ECO:0000256" key="5">
    <source>
        <dbReference type="ARBA" id="ARBA00023163"/>
    </source>
</evidence>
<evidence type="ECO:0000259" key="7">
    <source>
        <dbReference type="PROSITE" id="PS50045"/>
    </source>
</evidence>
<organism evidence="9 10">
    <name type="scientific">Anaeromyxobacter dehalogenans (strain ATCC BAA-258 / DSM 21875 / 2CP-1)</name>
    <dbReference type="NCBI Taxonomy" id="455488"/>
    <lineage>
        <taxon>Bacteria</taxon>
        <taxon>Pseudomonadati</taxon>
        <taxon>Myxococcota</taxon>
        <taxon>Myxococcia</taxon>
        <taxon>Myxococcales</taxon>
        <taxon>Cystobacterineae</taxon>
        <taxon>Anaeromyxobacteraceae</taxon>
        <taxon>Anaeromyxobacter</taxon>
    </lineage>
</organism>
<dbReference type="Pfam" id="PF00158">
    <property type="entry name" value="Sigma54_activat"/>
    <property type="match status" value="1"/>
</dbReference>
<dbReference type="RefSeq" id="WP_012633633.1">
    <property type="nucleotide sequence ID" value="NC_011891.1"/>
</dbReference>
<dbReference type="AlphaFoldDB" id="B8JC97"/>
<evidence type="ECO:0000259" key="8">
    <source>
        <dbReference type="PROSITE" id="PS50110"/>
    </source>
</evidence>
<dbReference type="Gene3D" id="3.40.50.300">
    <property type="entry name" value="P-loop containing nucleotide triphosphate hydrolases"/>
    <property type="match status" value="1"/>
</dbReference>
<dbReference type="Pfam" id="PF25601">
    <property type="entry name" value="AAA_lid_14"/>
    <property type="match status" value="1"/>
</dbReference>
<dbReference type="PANTHER" id="PTHR32071:SF117">
    <property type="entry name" value="PTS-DEPENDENT DIHYDROXYACETONE KINASE OPERON REGULATORY PROTEIN-RELATED"/>
    <property type="match status" value="1"/>
</dbReference>
<evidence type="ECO:0000256" key="4">
    <source>
        <dbReference type="ARBA" id="ARBA00023125"/>
    </source>
</evidence>
<keyword evidence="6" id="KW-0597">Phosphoprotein</keyword>
<feature type="modified residue" description="4-aspartylphosphate" evidence="6">
    <location>
        <position position="50"/>
    </location>
</feature>
<dbReference type="SUPFAM" id="SSF52172">
    <property type="entry name" value="CheY-like"/>
    <property type="match status" value="1"/>
</dbReference>
<dbReference type="InterPro" id="IPR025662">
    <property type="entry name" value="Sigma_54_int_dom_ATP-bd_1"/>
</dbReference>
<evidence type="ECO:0000313" key="10">
    <source>
        <dbReference type="Proteomes" id="UP000007089"/>
    </source>
</evidence>
<dbReference type="InterPro" id="IPR025943">
    <property type="entry name" value="Sigma_54_int_dom_ATP-bd_2"/>
</dbReference>
<feature type="domain" description="Sigma-54 factor interaction" evidence="7">
    <location>
        <begin position="137"/>
        <end position="366"/>
    </location>
</feature>
<name>B8JC97_ANAD2</name>